<organism evidence="13 14">
    <name type="scientific">Fusarium globosum</name>
    <dbReference type="NCBI Taxonomy" id="78864"/>
    <lineage>
        <taxon>Eukaryota</taxon>
        <taxon>Fungi</taxon>
        <taxon>Dikarya</taxon>
        <taxon>Ascomycota</taxon>
        <taxon>Pezizomycotina</taxon>
        <taxon>Sordariomycetes</taxon>
        <taxon>Hypocreomycetidae</taxon>
        <taxon>Hypocreales</taxon>
        <taxon>Nectriaceae</taxon>
        <taxon>Fusarium</taxon>
        <taxon>Fusarium fujikuroi species complex</taxon>
    </lineage>
</organism>
<protein>
    <recommendedName>
        <fullName evidence="3">Chromatin modification-related protein EAF6</fullName>
    </recommendedName>
</protein>
<evidence type="ECO:0000256" key="11">
    <source>
        <dbReference type="SAM" id="MobiDB-lite"/>
    </source>
</evidence>
<accession>A0A8H5YW17</accession>
<feature type="coiled-coil region" evidence="10">
    <location>
        <begin position="437"/>
        <end position="471"/>
    </location>
</feature>
<comment type="similarity">
    <text evidence="2">Belongs to the EAF6 family.</text>
</comment>
<evidence type="ECO:0000313" key="13">
    <source>
        <dbReference type="EMBL" id="KAF5719557.1"/>
    </source>
</evidence>
<evidence type="ECO:0000256" key="2">
    <source>
        <dbReference type="ARBA" id="ARBA00010916"/>
    </source>
</evidence>
<keyword evidence="6" id="KW-0805">Transcription regulation</keyword>
<dbReference type="GO" id="GO:0006325">
    <property type="term" value="P:chromatin organization"/>
    <property type="evidence" value="ECO:0007669"/>
    <property type="project" value="UniProtKB-KW"/>
</dbReference>
<keyword evidence="5" id="KW-0156">Chromatin regulator</keyword>
<dbReference type="PANTHER" id="PTHR23148">
    <property type="entry name" value="SERINE/ARGININE REGULATED NUCLEAR MATRIX PROTEIN"/>
    <property type="match status" value="1"/>
</dbReference>
<evidence type="ECO:0000256" key="7">
    <source>
        <dbReference type="ARBA" id="ARBA00023054"/>
    </source>
</evidence>
<name>A0A8H5YW17_9HYPO</name>
<gene>
    <name evidence="13" type="ORF">FGLOB1_1084</name>
</gene>
<dbReference type="PROSITE" id="PS51025">
    <property type="entry name" value="PWI"/>
    <property type="match status" value="1"/>
</dbReference>
<feature type="compositionally biased region" description="Basic and acidic residues" evidence="11">
    <location>
        <begin position="149"/>
        <end position="176"/>
    </location>
</feature>
<keyword evidence="14" id="KW-1185">Reference proteome</keyword>
<dbReference type="InterPro" id="IPR036483">
    <property type="entry name" value="PWI_dom_sf"/>
</dbReference>
<keyword evidence="4" id="KW-0507">mRNA processing</keyword>
<feature type="compositionally biased region" description="Basic residues" evidence="11">
    <location>
        <begin position="177"/>
        <end position="188"/>
    </location>
</feature>
<dbReference type="GO" id="GO:0003723">
    <property type="term" value="F:RNA binding"/>
    <property type="evidence" value="ECO:0007669"/>
    <property type="project" value="TreeGrafter"/>
</dbReference>
<feature type="region of interest" description="Disordered" evidence="11">
    <location>
        <begin position="149"/>
        <end position="322"/>
    </location>
</feature>
<feature type="region of interest" description="Disordered" evidence="11">
    <location>
        <begin position="496"/>
        <end position="595"/>
    </location>
</feature>
<dbReference type="EMBL" id="JAAQPF010000031">
    <property type="protein sequence ID" value="KAF5719557.1"/>
    <property type="molecule type" value="Genomic_DNA"/>
</dbReference>
<feature type="compositionally biased region" description="Basic residues" evidence="11">
    <location>
        <begin position="584"/>
        <end position="595"/>
    </location>
</feature>
<dbReference type="PANTHER" id="PTHR23148:SF0">
    <property type="entry name" value="SERINE_ARGININE REPETITIVE MATRIX PROTEIN 1"/>
    <property type="match status" value="1"/>
</dbReference>
<dbReference type="Gene3D" id="1.20.1390.10">
    <property type="entry name" value="PWI domain"/>
    <property type="match status" value="1"/>
</dbReference>
<evidence type="ECO:0000256" key="10">
    <source>
        <dbReference type="SAM" id="Coils"/>
    </source>
</evidence>
<feature type="region of interest" description="Disordered" evidence="11">
    <location>
        <begin position="400"/>
        <end position="422"/>
    </location>
</feature>
<dbReference type="SUPFAM" id="SSF101233">
    <property type="entry name" value="PWI domain"/>
    <property type="match status" value="1"/>
</dbReference>
<dbReference type="InterPro" id="IPR002483">
    <property type="entry name" value="PWI_dom"/>
</dbReference>
<evidence type="ECO:0000256" key="3">
    <source>
        <dbReference type="ARBA" id="ARBA00018504"/>
    </source>
</evidence>
<dbReference type="Proteomes" id="UP000532311">
    <property type="component" value="Unassembled WGS sequence"/>
</dbReference>
<dbReference type="InterPro" id="IPR052225">
    <property type="entry name" value="Ser/Arg_repetitive_matrix"/>
</dbReference>
<comment type="subcellular location">
    <subcellularLocation>
        <location evidence="1">Nucleus</location>
    </subcellularLocation>
</comment>
<evidence type="ECO:0000256" key="9">
    <source>
        <dbReference type="ARBA" id="ARBA00023242"/>
    </source>
</evidence>
<feature type="compositionally biased region" description="Basic and acidic residues" evidence="11">
    <location>
        <begin position="262"/>
        <end position="290"/>
    </location>
</feature>
<feature type="domain" description="PWI" evidence="12">
    <location>
        <begin position="12"/>
        <end position="111"/>
    </location>
</feature>
<keyword evidence="9" id="KW-0539">Nucleus</keyword>
<dbReference type="AlphaFoldDB" id="A0A8H5YW17"/>
<evidence type="ECO:0000256" key="6">
    <source>
        <dbReference type="ARBA" id="ARBA00023015"/>
    </source>
</evidence>
<evidence type="ECO:0000259" key="12">
    <source>
        <dbReference type="PROSITE" id="PS51025"/>
    </source>
</evidence>
<dbReference type="GO" id="GO:0000123">
    <property type="term" value="C:histone acetyltransferase complex"/>
    <property type="evidence" value="ECO:0007669"/>
    <property type="project" value="InterPro"/>
</dbReference>
<evidence type="ECO:0000256" key="4">
    <source>
        <dbReference type="ARBA" id="ARBA00022664"/>
    </source>
</evidence>
<proteinExistence type="inferred from homology"/>
<keyword evidence="7 10" id="KW-0175">Coiled coil</keyword>
<evidence type="ECO:0000256" key="8">
    <source>
        <dbReference type="ARBA" id="ARBA00023163"/>
    </source>
</evidence>
<comment type="caution">
    <text evidence="13">The sequence shown here is derived from an EMBL/GenBank/DDBJ whole genome shotgun (WGS) entry which is preliminary data.</text>
</comment>
<feature type="compositionally biased region" description="Polar residues" evidence="11">
    <location>
        <begin position="548"/>
        <end position="564"/>
    </location>
</feature>
<dbReference type="Pfam" id="PF01480">
    <property type="entry name" value="PWI"/>
    <property type="match status" value="1"/>
</dbReference>
<reference evidence="13 14" key="1">
    <citation type="submission" date="2020-05" db="EMBL/GenBank/DDBJ databases">
        <title>Identification and distribution of gene clusters putatively required for synthesis of sphingolipid metabolism inhibitors in phylogenetically diverse species of the filamentous fungus Fusarium.</title>
        <authorList>
            <person name="Kim H.-S."/>
            <person name="Busman M."/>
            <person name="Brown D.W."/>
            <person name="Divon H."/>
            <person name="Uhlig S."/>
            <person name="Proctor R.H."/>
        </authorList>
    </citation>
    <scope>NUCLEOTIDE SEQUENCE [LARGE SCALE GENOMIC DNA]</scope>
    <source>
        <strain evidence="13 14">NRRL 26131</strain>
    </source>
</reference>
<dbReference type="SMART" id="SM00311">
    <property type="entry name" value="PWI"/>
    <property type="match status" value="1"/>
</dbReference>
<feature type="compositionally biased region" description="Low complexity" evidence="11">
    <location>
        <begin position="292"/>
        <end position="302"/>
    </location>
</feature>
<dbReference type="GO" id="GO:0005681">
    <property type="term" value="C:spliceosomal complex"/>
    <property type="evidence" value="ECO:0007669"/>
    <property type="project" value="TreeGrafter"/>
</dbReference>
<evidence type="ECO:0000256" key="5">
    <source>
        <dbReference type="ARBA" id="ARBA00022853"/>
    </source>
</evidence>
<evidence type="ECO:0000256" key="1">
    <source>
        <dbReference type="ARBA" id="ARBA00004123"/>
    </source>
</evidence>
<feature type="compositionally biased region" description="Low complexity" evidence="11">
    <location>
        <begin position="231"/>
        <end position="247"/>
    </location>
</feature>
<dbReference type="Pfam" id="PF09340">
    <property type="entry name" value="NuA4"/>
    <property type="match status" value="1"/>
</dbReference>
<dbReference type="GO" id="GO:0006397">
    <property type="term" value="P:mRNA processing"/>
    <property type="evidence" value="ECO:0007669"/>
    <property type="project" value="UniProtKB-KW"/>
</dbReference>
<dbReference type="GO" id="GO:0048024">
    <property type="term" value="P:regulation of mRNA splicing, via spliceosome"/>
    <property type="evidence" value="ECO:0007669"/>
    <property type="project" value="TreeGrafter"/>
</dbReference>
<dbReference type="InterPro" id="IPR015418">
    <property type="entry name" value="Eaf6"/>
</dbReference>
<keyword evidence="8" id="KW-0804">Transcription</keyword>
<feature type="compositionally biased region" description="Polar residues" evidence="11">
    <location>
        <begin position="509"/>
        <end position="520"/>
    </location>
</feature>
<evidence type="ECO:0000313" key="14">
    <source>
        <dbReference type="Proteomes" id="UP000532311"/>
    </source>
</evidence>
<sequence>MATGVDARLLKSTRFPPEFSQKVDMQKVNLHVMKKWIASKISDILGSEDDVVIELVFNLIEGPRYPDIKSLQIQLTGFLDKDTAVFCKDLWKLLLSAQSSPQGVPKELLEAKKLELIQEKIEADRAAETAKQRRDDWDRRDREVADLKDRDRRDRAAARGDTWQGRRGDRDFEHRGRGGFRRGGRRSRSPGPRIRDTRDSYGRDSYIPRGRRGSGRADQGRRKSPPRSRSESASPRPSSRSRSASRSTDQSNQRQRPVSHGEQADTRKRSRSPRGDTYRGRANKRTERGRPGRPSRSLSSERNSPAPKRRRYSSSRSRSTPVVEVEATVIVAVAAVPAARHRIAGPKDDRIMDVVSSPLGREIRLRVDGEIVLQLLRDQGFEKIQLMFLKMDLVPCRPNPRQRFRPNEVSETTTRMAERKASNGAVAGTGQVTMSEYKKAQARVRDLVEKRRMLEKRLTQVEDSISQKETAYLDSTPSGNIITGFDNYMKGMSGAAAQRRKAGPMEQNRVFSRSSISYRPNNLEGITPGSGGSTPAGATPLSAAFRDGTSNHPTPTSSTAVKNASKSKKKTVEHEDSENDTSTSKKRTNFGAQRK</sequence>
<feature type="compositionally biased region" description="Basic and acidic residues" evidence="11">
    <location>
        <begin position="193"/>
        <end position="202"/>
    </location>
</feature>